<dbReference type="Gene3D" id="3.30.930.10">
    <property type="entry name" value="Bira Bifunctional Protein, Domain 2"/>
    <property type="match status" value="1"/>
</dbReference>
<name>A0A3G1KNC9_FORW1</name>
<dbReference type="GO" id="GO:0005524">
    <property type="term" value="F:ATP binding"/>
    <property type="evidence" value="ECO:0007669"/>
    <property type="project" value="UniProtKB-UniRule"/>
</dbReference>
<keyword evidence="6 11" id="KW-0547">Nucleotide-binding</keyword>
<dbReference type="GO" id="GO:0006427">
    <property type="term" value="P:histidyl-tRNA aminoacylation"/>
    <property type="evidence" value="ECO:0007669"/>
    <property type="project" value="UniProtKB-UniRule"/>
</dbReference>
<dbReference type="FunFam" id="3.30.930.10:FF:000005">
    <property type="entry name" value="Histidine--tRNA ligase"/>
    <property type="match status" value="1"/>
</dbReference>
<dbReference type="HAMAP" id="MF_00127">
    <property type="entry name" value="His_tRNA_synth"/>
    <property type="match status" value="1"/>
</dbReference>
<dbReference type="SUPFAM" id="SSF55681">
    <property type="entry name" value="Class II aaRS and biotin synthetases"/>
    <property type="match status" value="1"/>
</dbReference>
<dbReference type="GO" id="GO:0004821">
    <property type="term" value="F:histidine-tRNA ligase activity"/>
    <property type="evidence" value="ECO:0007669"/>
    <property type="project" value="UniProtKB-UniRule"/>
</dbReference>
<evidence type="ECO:0000256" key="6">
    <source>
        <dbReference type="ARBA" id="ARBA00022741"/>
    </source>
</evidence>
<keyword evidence="5 11" id="KW-0436">Ligase</keyword>
<feature type="binding site" evidence="12">
    <location>
        <position position="257"/>
    </location>
    <ligand>
        <name>L-histidine</name>
        <dbReference type="ChEBI" id="CHEBI:57595"/>
    </ligand>
</feature>
<dbReference type="CDD" id="cd00859">
    <property type="entry name" value="HisRS_anticodon"/>
    <property type="match status" value="1"/>
</dbReference>
<evidence type="ECO:0000256" key="5">
    <source>
        <dbReference type="ARBA" id="ARBA00022598"/>
    </source>
</evidence>
<dbReference type="PANTHER" id="PTHR43707">
    <property type="entry name" value="HISTIDYL-TRNA SYNTHETASE"/>
    <property type="match status" value="1"/>
</dbReference>
<dbReference type="GO" id="GO:0140096">
    <property type="term" value="F:catalytic activity, acting on a protein"/>
    <property type="evidence" value="ECO:0007669"/>
    <property type="project" value="UniProtKB-ARBA"/>
</dbReference>
<keyword evidence="9 11" id="KW-0030">Aminoacyl-tRNA synthetase</keyword>
<dbReference type="CDD" id="cd00773">
    <property type="entry name" value="HisRS-like_core"/>
    <property type="match status" value="1"/>
</dbReference>
<evidence type="ECO:0000256" key="7">
    <source>
        <dbReference type="ARBA" id="ARBA00022840"/>
    </source>
</evidence>
<keyword evidence="7 11" id="KW-0067">ATP-binding</keyword>
<keyword evidence="15" id="KW-1185">Reference proteome</keyword>
<dbReference type="InterPro" id="IPR004154">
    <property type="entry name" value="Anticodon-bd"/>
</dbReference>
<feature type="binding site" evidence="12">
    <location>
        <begin position="81"/>
        <end position="83"/>
    </location>
    <ligand>
        <name>L-histidine</name>
        <dbReference type="ChEBI" id="CHEBI:57595"/>
    </ligand>
</feature>
<feature type="binding site" evidence="12">
    <location>
        <begin position="261"/>
        <end position="262"/>
    </location>
    <ligand>
        <name>L-histidine</name>
        <dbReference type="ChEBI" id="CHEBI:57595"/>
    </ligand>
</feature>
<evidence type="ECO:0000256" key="2">
    <source>
        <dbReference type="ARBA" id="ARBA00008226"/>
    </source>
</evidence>
<dbReference type="NCBIfam" id="TIGR00442">
    <property type="entry name" value="hisS"/>
    <property type="match status" value="1"/>
</dbReference>
<dbReference type="Pfam" id="PF13393">
    <property type="entry name" value="tRNA-synt_His"/>
    <property type="match status" value="1"/>
</dbReference>
<comment type="subcellular location">
    <subcellularLocation>
        <location evidence="1 11">Cytoplasm</location>
    </subcellularLocation>
</comment>
<gene>
    <name evidence="11" type="primary">hisS</name>
    <name evidence="14" type="ORF">DCMF_03425</name>
</gene>
<comment type="similarity">
    <text evidence="2 11">Belongs to the class-II aminoacyl-tRNA synthetase family.</text>
</comment>
<accession>A0A3G1KNC9</accession>
<evidence type="ECO:0000259" key="13">
    <source>
        <dbReference type="PROSITE" id="PS50862"/>
    </source>
</evidence>
<dbReference type="InterPro" id="IPR036621">
    <property type="entry name" value="Anticodon-bd_dom_sf"/>
</dbReference>
<evidence type="ECO:0000256" key="8">
    <source>
        <dbReference type="ARBA" id="ARBA00022917"/>
    </source>
</evidence>
<keyword evidence="4 11" id="KW-0963">Cytoplasm</keyword>
<feature type="binding site" evidence="12">
    <location>
        <position position="112"/>
    </location>
    <ligand>
        <name>L-histidine</name>
        <dbReference type="ChEBI" id="CHEBI:57595"/>
    </ligand>
</feature>
<evidence type="ECO:0000256" key="10">
    <source>
        <dbReference type="ARBA" id="ARBA00047639"/>
    </source>
</evidence>
<dbReference type="PANTHER" id="PTHR43707:SF1">
    <property type="entry name" value="HISTIDINE--TRNA LIGASE, MITOCHONDRIAL-RELATED"/>
    <property type="match status" value="1"/>
</dbReference>
<dbReference type="AlphaFoldDB" id="A0A3G1KNC9"/>
<dbReference type="InterPro" id="IPR045864">
    <property type="entry name" value="aa-tRNA-synth_II/BPL/LPL"/>
</dbReference>
<dbReference type="PIRSF" id="PIRSF001549">
    <property type="entry name" value="His-tRNA_synth"/>
    <property type="match status" value="1"/>
</dbReference>
<dbReference type="SUPFAM" id="SSF52954">
    <property type="entry name" value="Class II aaRS ABD-related"/>
    <property type="match status" value="1"/>
</dbReference>
<dbReference type="PROSITE" id="PS50862">
    <property type="entry name" value="AA_TRNA_LIGASE_II"/>
    <property type="match status" value="1"/>
</dbReference>
<evidence type="ECO:0000256" key="3">
    <source>
        <dbReference type="ARBA" id="ARBA00011738"/>
    </source>
</evidence>
<evidence type="ECO:0000256" key="4">
    <source>
        <dbReference type="ARBA" id="ARBA00022490"/>
    </source>
</evidence>
<sequence length="419" mass="47688">MLTTRPRGTNDFLPGETEKWQYVENVLRTICKDFGYQEIRTPIFEHTELFQRGVGETTDIVEKEMYTFTDKKNRSLTLRPESTASTVRAYLEHKLYALPQPVKLYYIGPMFRYEKPQAGRFRQFHQFGVEVFGSSDPGLDAEVIGLAMGIYHRLGLRGLEVHMNSVGCPQCRPKHKEMLQEFLKKDFASLCPDCRGRYERNPLRILDCKNEKCQEITAYAPTILNCLCPECREHFDKVKHYMEISGIKYLIDERLVRGLDYYTKTAFEILVNEIGAQSAICGGGRYDGLIDSLGGPPIPGVGFALGMERIFPALESQGISLALESPLDVFVVTLGDEAGKKGFQILMDLRMEGIKAEKDYLGRGLKAQMKTADRMKAKYAVIIGENELDRGIGIIRNMETSAQQEMPLDQAVDWIKRQY</sequence>
<dbReference type="Pfam" id="PF03129">
    <property type="entry name" value="HGTP_anticodon"/>
    <property type="match status" value="1"/>
</dbReference>
<dbReference type="GO" id="GO:0016740">
    <property type="term" value="F:transferase activity"/>
    <property type="evidence" value="ECO:0007669"/>
    <property type="project" value="UniProtKB-ARBA"/>
</dbReference>
<comment type="catalytic activity">
    <reaction evidence="10 11">
        <text>tRNA(His) + L-histidine + ATP = L-histidyl-tRNA(His) + AMP + diphosphate + H(+)</text>
        <dbReference type="Rhea" id="RHEA:17313"/>
        <dbReference type="Rhea" id="RHEA-COMP:9665"/>
        <dbReference type="Rhea" id="RHEA-COMP:9689"/>
        <dbReference type="ChEBI" id="CHEBI:15378"/>
        <dbReference type="ChEBI" id="CHEBI:30616"/>
        <dbReference type="ChEBI" id="CHEBI:33019"/>
        <dbReference type="ChEBI" id="CHEBI:57595"/>
        <dbReference type="ChEBI" id="CHEBI:78442"/>
        <dbReference type="ChEBI" id="CHEBI:78527"/>
        <dbReference type="ChEBI" id="CHEBI:456215"/>
        <dbReference type="EC" id="6.1.1.21"/>
    </reaction>
</comment>
<feature type="binding site" evidence="12">
    <location>
        <position position="130"/>
    </location>
    <ligand>
        <name>L-histidine</name>
        <dbReference type="ChEBI" id="CHEBI:57595"/>
    </ligand>
</feature>
<dbReference type="InterPro" id="IPR033656">
    <property type="entry name" value="HisRS_anticodon"/>
</dbReference>
<dbReference type="InterPro" id="IPR004516">
    <property type="entry name" value="HisRS/HisZ"/>
</dbReference>
<protein>
    <recommendedName>
        <fullName evidence="11">Histidine--tRNA ligase</fullName>
        <ecNumber evidence="11">6.1.1.21</ecNumber>
    </recommendedName>
    <alternativeName>
        <fullName evidence="11">Histidyl-tRNA synthetase</fullName>
        <shortName evidence="11">HisRS</shortName>
    </alternativeName>
</protein>
<evidence type="ECO:0000256" key="1">
    <source>
        <dbReference type="ARBA" id="ARBA00004496"/>
    </source>
</evidence>
<dbReference type="OrthoDB" id="9800814at2"/>
<evidence type="ECO:0000256" key="12">
    <source>
        <dbReference type="PIRSR" id="PIRSR001549-1"/>
    </source>
</evidence>
<dbReference type="InterPro" id="IPR015807">
    <property type="entry name" value="His-tRNA-ligase"/>
</dbReference>
<keyword evidence="8 11" id="KW-0648">Protein biosynthesis</keyword>
<evidence type="ECO:0000313" key="15">
    <source>
        <dbReference type="Proteomes" id="UP000323521"/>
    </source>
</evidence>
<evidence type="ECO:0000313" key="14">
    <source>
        <dbReference type="EMBL" id="ATW23967.1"/>
    </source>
</evidence>
<feature type="binding site" evidence="12">
    <location>
        <position position="126"/>
    </location>
    <ligand>
        <name>L-histidine</name>
        <dbReference type="ChEBI" id="CHEBI:57595"/>
    </ligand>
</feature>
<dbReference type="Proteomes" id="UP000323521">
    <property type="component" value="Chromosome"/>
</dbReference>
<feature type="domain" description="Aminoacyl-transfer RNA synthetases class-II family profile" evidence="13">
    <location>
        <begin position="23"/>
        <end position="326"/>
    </location>
</feature>
<dbReference type="KEGG" id="fwa:DCMF_03425"/>
<dbReference type="InterPro" id="IPR041715">
    <property type="entry name" value="HisRS-like_core"/>
</dbReference>
<comment type="subunit">
    <text evidence="3 11">Homodimer.</text>
</comment>
<proteinExistence type="inferred from homology"/>
<dbReference type="GO" id="GO:0005737">
    <property type="term" value="C:cytoplasm"/>
    <property type="evidence" value="ECO:0007669"/>
    <property type="project" value="UniProtKB-SubCell"/>
</dbReference>
<evidence type="ECO:0000256" key="9">
    <source>
        <dbReference type="ARBA" id="ARBA00023146"/>
    </source>
</evidence>
<reference evidence="14 15" key="1">
    <citation type="submission" date="2016-10" db="EMBL/GenBank/DDBJ databases">
        <title>Complete Genome Sequence of Peptococcaceae strain DCMF.</title>
        <authorList>
            <person name="Edwards R.J."/>
            <person name="Holland S.I."/>
            <person name="Deshpande N.P."/>
            <person name="Wong Y.K."/>
            <person name="Ertan H."/>
            <person name="Manefield M."/>
            <person name="Russell T.L."/>
            <person name="Lee M.J."/>
        </authorList>
    </citation>
    <scope>NUCLEOTIDE SEQUENCE [LARGE SCALE GENOMIC DNA]</scope>
    <source>
        <strain evidence="14 15">DCMF</strain>
    </source>
</reference>
<dbReference type="EC" id="6.1.1.21" evidence="11"/>
<dbReference type="InterPro" id="IPR006195">
    <property type="entry name" value="aa-tRNA-synth_II"/>
</dbReference>
<dbReference type="EMBL" id="CP017634">
    <property type="protein sequence ID" value="ATW23967.1"/>
    <property type="molecule type" value="Genomic_DNA"/>
</dbReference>
<organism evidence="14 15">
    <name type="scientific">Formimonas warabiya</name>
    <dbReference type="NCBI Taxonomy" id="1761012"/>
    <lineage>
        <taxon>Bacteria</taxon>
        <taxon>Bacillati</taxon>
        <taxon>Bacillota</taxon>
        <taxon>Clostridia</taxon>
        <taxon>Eubacteriales</taxon>
        <taxon>Peptococcaceae</taxon>
        <taxon>Candidatus Formimonas</taxon>
    </lineage>
</organism>
<dbReference type="Gene3D" id="3.40.50.800">
    <property type="entry name" value="Anticodon-binding domain"/>
    <property type="match status" value="1"/>
</dbReference>
<evidence type="ECO:0000256" key="11">
    <source>
        <dbReference type="HAMAP-Rule" id="MF_00127"/>
    </source>
</evidence>
<dbReference type="RefSeq" id="WP_148133139.1">
    <property type="nucleotide sequence ID" value="NZ_CP017634.1"/>
</dbReference>